<dbReference type="EMBL" id="CAACVS010000111">
    <property type="protein sequence ID" value="VEU36968.1"/>
    <property type="molecule type" value="Genomic_DNA"/>
</dbReference>
<comment type="similarity">
    <text evidence="1">Belongs to the peptidase C1 family.</text>
</comment>
<evidence type="ECO:0000256" key="1">
    <source>
        <dbReference type="ARBA" id="ARBA00008455"/>
    </source>
</evidence>
<dbReference type="Pfam" id="PF00112">
    <property type="entry name" value="Peptidase_C1"/>
    <property type="match status" value="2"/>
</dbReference>
<dbReference type="PANTHER" id="PTHR12411">
    <property type="entry name" value="CYSTEINE PROTEASE FAMILY C1-RELATED"/>
    <property type="match status" value="1"/>
</dbReference>
<dbReference type="PROSITE" id="PS00139">
    <property type="entry name" value="THIOL_PROTEASE_CYS"/>
    <property type="match status" value="1"/>
</dbReference>
<dbReference type="InterPro" id="IPR038765">
    <property type="entry name" value="Papain-like_cys_pep_sf"/>
</dbReference>
<dbReference type="SMART" id="SM00645">
    <property type="entry name" value="Pept_C1"/>
    <property type="match status" value="1"/>
</dbReference>
<sequence length="626" mass="70075">MRTYTTASVFFSSKTAFLYLSVFFSTVTITKAAGGLSSTSSGTSTPFEYLENDLKACAYQLKSGKEIGEHTTVNICLSLYERFLDHYDRDGNGNGAAGYSHFTKTVHFIHQHNHKYPYASHKLRLNQFADTSKSYLQLDDPSDQPMGSDDGEKYSQWQIDLENFWELHHGEREDDSKSEEEMEKDDSANEGRSRKLRWGEVEVRLLGTSSSIRAENEYKEQQQTQLRQRKQQHQKHDYREEEEEPDSRRSLLEEFIAPSLSSKLQVVADSRHNTKVIMPGDGTNAPPRFSSPQVPNKLMGTAVELHKGRKSDPITGAHLFDDDPPQQHEFSKSLDWSTEHNPDGVPLVHSVFDQGICGSCWAFAATGSVEASAARNFARNHFVKGLIEIDEELEGIRKMKGGGAYDDDFGDDEDDDMGRRGKYHALVEEFTTDSMRVEAEVFEELNLSIQELLDCDVSVDEGCVGGNPLLAFYYIHKHGLVPWAEYPYEGYDRTKAPQRKTSMTTMKLGNNGGTIPTLIEVPQTENGQVGNYPSQQATSNKEHQAQLNNNAYTPSCHKDKVTNPIATVESWGLLHKNHEDLIENALLYVGPVAVGINGADPSFINYGGGIFDSPNCDQAANHALCE</sequence>
<dbReference type="InterPro" id="IPR000169">
    <property type="entry name" value="Pept_cys_AS"/>
</dbReference>
<dbReference type="Gene3D" id="3.90.70.10">
    <property type="entry name" value="Cysteine proteinases"/>
    <property type="match status" value="1"/>
</dbReference>
<evidence type="ECO:0000313" key="6">
    <source>
        <dbReference type="Proteomes" id="UP000291116"/>
    </source>
</evidence>
<feature type="region of interest" description="Disordered" evidence="3">
    <location>
        <begin position="171"/>
        <end position="193"/>
    </location>
</feature>
<protein>
    <recommendedName>
        <fullName evidence="4">Peptidase C1A papain C-terminal domain-containing protein</fullName>
    </recommendedName>
</protein>
<organism evidence="5 6">
    <name type="scientific">Pseudo-nitzschia multistriata</name>
    <dbReference type="NCBI Taxonomy" id="183589"/>
    <lineage>
        <taxon>Eukaryota</taxon>
        <taxon>Sar</taxon>
        <taxon>Stramenopiles</taxon>
        <taxon>Ochrophyta</taxon>
        <taxon>Bacillariophyta</taxon>
        <taxon>Bacillariophyceae</taxon>
        <taxon>Bacillariophycidae</taxon>
        <taxon>Bacillariales</taxon>
        <taxon>Bacillariaceae</taxon>
        <taxon>Pseudo-nitzschia</taxon>
    </lineage>
</organism>
<gene>
    <name evidence="5" type="ORF">PSNMU_V1.4_AUG-EV-PASAV3_0037440</name>
</gene>
<reference evidence="5 6" key="1">
    <citation type="submission" date="2019-01" db="EMBL/GenBank/DDBJ databases">
        <authorList>
            <person name="Ferrante I. M."/>
        </authorList>
    </citation>
    <scope>NUCLEOTIDE SEQUENCE [LARGE SCALE GENOMIC DNA]</scope>
    <source>
        <strain evidence="5 6">B856</strain>
    </source>
</reference>
<dbReference type="InterPro" id="IPR000668">
    <property type="entry name" value="Peptidase_C1A_C"/>
</dbReference>
<evidence type="ECO:0000256" key="2">
    <source>
        <dbReference type="ARBA" id="ARBA00023145"/>
    </source>
</evidence>
<feature type="domain" description="Peptidase C1A papain C-terminal" evidence="4">
    <location>
        <begin position="330"/>
        <end position="626"/>
    </location>
</feature>
<accession>A0A448Z4L1</accession>
<dbReference type="GO" id="GO:0008234">
    <property type="term" value="F:cysteine-type peptidase activity"/>
    <property type="evidence" value="ECO:0007669"/>
    <property type="project" value="InterPro"/>
</dbReference>
<feature type="region of interest" description="Disordered" evidence="3">
    <location>
        <begin position="214"/>
        <end position="248"/>
    </location>
</feature>
<dbReference type="OrthoDB" id="10253408at2759"/>
<dbReference type="AlphaFoldDB" id="A0A448Z4L1"/>
<keyword evidence="2" id="KW-0865">Zymogen</keyword>
<name>A0A448Z4L1_9STRA</name>
<keyword evidence="6" id="KW-1185">Reference proteome</keyword>
<dbReference type="InterPro" id="IPR013128">
    <property type="entry name" value="Peptidase_C1A"/>
</dbReference>
<dbReference type="Proteomes" id="UP000291116">
    <property type="component" value="Unassembled WGS sequence"/>
</dbReference>
<evidence type="ECO:0000259" key="4">
    <source>
        <dbReference type="SMART" id="SM00645"/>
    </source>
</evidence>
<evidence type="ECO:0000313" key="5">
    <source>
        <dbReference type="EMBL" id="VEU36968.1"/>
    </source>
</evidence>
<evidence type="ECO:0000256" key="3">
    <source>
        <dbReference type="SAM" id="MobiDB-lite"/>
    </source>
</evidence>
<proteinExistence type="inferred from homology"/>
<dbReference type="SUPFAM" id="SSF54001">
    <property type="entry name" value="Cysteine proteinases"/>
    <property type="match status" value="1"/>
</dbReference>
<dbReference type="GO" id="GO:0006508">
    <property type="term" value="P:proteolysis"/>
    <property type="evidence" value="ECO:0007669"/>
    <property type="project" value="InterPro"/>
</dbReference>